<comment type="caution">
    <text evidence="1">The sequence shown here is derived from an EMBL/GenBank/DDBJ whole genome shotgun (WGS) entry which is preliminary data.</text>
</comment>
<reference evidence="1" key="1">
    <citation type="journal article" date="2020" name="Stud. Mycol.">
        <title>101 Dothideomycetes genomes: a test case for predicting lifestyles and emergence of pathogens.</title>
        <authorList>
            <person name="Haridas S."/>
            <person name="Albert R."/>
            <person name="Binder M."/>
            <person name="Bloem J."/>
            <person name="Labutti K."/>
            <person name="Salamov A."/>
            <person name="Andreopoulos B."/>
            <person name="Baker S."/>
            <person name="Barry K."/>
            <person name="Bills G."/>
            <person name="Bluhm B."/>
            <person name="Cannon C."/>
            <person name="Castanera R."/>
            <person name="Culley D."/>
            <person name="Daum C."/>
            <person name="Ezra D."/>
            <person name="Gonzalez J."/>
            <person name="Henrissat B."/>
            <person name="Kuo A."/>
            <person name="Liang C."/>
            <person name="Lipzen A."/>
            <person name="Lutzoni F."/>
            <person name="Magnuson J."/>
            <person name="Mondo S."/>
            <person name="Nolan M."/>
            <person name="Ohm R."/>
            <person name="Pangilinan J."/>
            <person name="Park H.-J."/>
            <person name="Ramirez L."/>
            <person name="Alfaro M."/>
            <person name="Sun H."/>
            <person name="Tritt A."/>
            <person name="Yoshinaga Y."/>
            <person name="Zwiers L.-H."/>
            <person name="Turgeon B."/>
            <person name="Goodwin S."/>
            <person name="Spatafora J."/>
            <person name="Crous P."/>
            <person name="Grigoriev I."/>
        </authorList>
    </citation>
    <scope>NUCLEOTIDE SEQUENCE</scope>
    <source>
        <strain evidence="1">ATCC 200398</strain>
    </source>
</reference>
<proteinExistence type="predicted"/>
<sequence length="631" mass="68871">MTTWLRNVIAAVASVAVLVIAQPQSGGCDRSCLESLMSEYLTAIAAHDPKRLPTAPGVKYVENQQIVPLGEGEWLVASSPGKYRHVFADPEANEVGAITTLKENGVGTIYIARLKINDDRKITEIETQITRDPIGAARYENMTQPEAVWLEAVPLAQRISRDRLITQSNKYYTGMERNDPKGNYSFFDKDCNRLEDGLNTTNQRTGDPYGHSNDTAFASLGCEAQFQTGFLGFVTKIRDRRFLVDEERQVVLSMTILDHNSTVRELPSVNGTSSPIPAYFDVPRTLQATEGFRLKGDKLFRIEMTLTENPYGMRSAFVGSPLPPVSSQDTSNSIFMGDPCDRICLSKVLDQVLQAMLVHNASTLPLAQGVRYSENGQFIDVGDGLWLSLRSFSKPGVDEYAAQFADPTSGTAGYWGLTKEHTTPGVLALRIRVDSGKITEIEANAVRAESSGSRFGTMTLMRPPLPVEWESDPLGPLDPVFLQNGTGATATSIPSTIMTSYFDGLEQHSSTDTPFTTSCLRRDNGVQGNLTCAAQMAGHGVSPNGLYNLTSTVRDRRVLVTDAEKGVVMVVAMIDNTATGPGSLPVTASVPSTYLIPQLIKVDNGAISRVEGMVKWMPYGYSSAWTEEKGF</sequence>
<dbReference type="Proteomes" id="UP000799755">
    <property type="component" value="Unassembled WGS sequence"/>
</dbReference>
<dbReference type="EMBL" id="MU003561">
    <property type="protein sequence ID" value="KAF2462831.1"/>
    <property type="molecule type" value="Genomic_DNA"/>
</dbReference>
<gene>
    <name evidence="1" type="ORF">BDR25DRAFT_320447</name>
</gene>
<name>A0ACB6Q9K7_9PLEO</name>
<protein>
    <submittedName>
        <fullName evidence="1">Uncharacterized protein</fullName>
    </submittedName>
</protein>
<evidence type="ECO:0000313" key="2">
    <source>
        <dbReference type="Proteomes" id="UP000799755"/>
    </source>
</evidence>
<accession>A0ACB6Q9K7</accession>
<evidence type="ECO:0000313" key="1">
    <source>
        <dbReference type="EMBL" id="KAF2462831.1"/>
    </source>
</evidence>
<organism evidence="1 2">
    <name type="scientific">Lindgomyces ingoldianus</name>
    <dbReference type="NCBI Taxonomy" id="673940"/>
    <lineage>
        <taxon>Eukaryota</taxon>
        <taxon>Fungi</taxon>
        <taxon>Dikarya</taxon>
        <taxon>Ascomycota</taxon>
        <taxon>Pezizomycotina</taxon>
        <taxon>Dothideomycetes</taxon>
        <taxon>Pleosporomycetidae</taxon>
        <taxon>Pleosporales</taxon>
        <taxon>Lindgomycetaceae</taxon>
        <taxon>Lindgomyces</taxon>
    </lineage>
</organism>
<keyword evidence="2" id="KW-1185">Reference proteome</keyword>